<evidence type="ECO:0000313" key="1">
    <source>
        <dbReference type="EMBL" id="KAF2728982.1"/>
    </source>
</evidence>
<organism evidence="1 2">
    <name type="scientific">Polyplosphaeria fusca</name>
    <dbReference type="NCBI Taxonomy" id="682080"/>
    <lineage>
        <taxon>Eukaryota</taxon>
        <taxon>Fungi</taxon>
        <taxon>Dikarya</taxon>
        <taxon>Ascomycota</taxon>
        <taxon>Pezizomycotina</taxon>
        <taxon>Dothideomycetes</taxon>
        <taxon>Pleosporomycetidae</taxon>
        <taxon>Pleosporales</taxon>
        <taxon>Tetraplosphaeriaceae</taxon>
        <taxon>Polyplosphaeria</taxon>
    </lineage>
</organism>
<reference evidence="1" key="1">
    <citation type="journal article" date="2020" name="Stud. Mycol.">
        <title>101 Dothideomycetes genomes: a test case for predicting lifestyles and emergence of pathogens.</title>
        <authorList>
            <person name="Haridas S."/>
            <person name="Albert R."/>
            <person name="Binder M."/>
            <person name="Bloem J."/>
            <person name="Labutti K."/>
            <person name="Salamov A."/>
            <person name="Andreopoulos B."/>
            <person name="Baker S."/>
            <person name="Barry K."/>
            <person name="Bills G."/>
            <person name="Bluhm B."/>
            <person name="Cannon C."/>
            <person name="Castanera R."/>
            <person name="Culley D."/>
            <person name="Daum C."/>
            <person name="Ezra D."/>
            <person name="Gonzalez J."/>
            <person name="Henrissat B."/>
            <person name="Kuo A."/>
            <person name="Liang C."/>
            <person name="Lipzen A."/>
            <person name="Lutzoni F."/>
            <person name="Magnuson J."/>
            <person name="Mondo S."/>
            <person name="Nolan M."/>
            <person name="Ohm R."/>
            <person name="Pangilinan J."/>
            <person name="Park H.-J."/>
            <person name="Ramirez L."/>
            <person name="Alfaro M."/>
            <person name="Sun H."/>
            <person name="Tritt A."/>
            <person name="Yoshinaga Y."/>
            <person name="Zwiers L.-H."/>
            <person name="Turgeon B."/>
            <person name="Goodwin S."/>
            <person name="Spatafora J."/>
            <person name="Crous P."/>
            <person name="Grigoriev I."/>
        </authorList>
    </citation>
    <scope>NUCLEOTIDE SEQUENCE</scope>
    <source>
        <strain evidence="1">CBS 125425</strain>
    </source>
</reference>
<protein>
    <submittedName>
        <fullName evidence="1">Uncharacterized protein</fullName>
    </submittedName>
</protein>
<dbReference type="AlphaFoldDB" id="A0A9P4UUK0"/>
<dbReference type="Proteomes" id="UP000799444">
    <property type="component" value="Unassembled WGS sequence"/>
</dbReference>
<dbReference type="EMBL" id="ML996260">
    <property type="protein sequence ID" value="KAF2728982.1"/>
    <property type="molecule type" value="Genomic_DNA"/>
</dbReference>
<gene>
    <name evidence="1" type="ORF">EJ04DRAFT_83480</name>
</gene>
<name>A0A9P4UUK0_9PLEO</name>
<evidence type="ECO:0000313" key="2">
    <source>
        <dbReference type="Proteomes" id="UP000799444"/>
    </source>
</evidence>
<keyword evidence="2" id="KW-1185">Reference proteome</keyword>
<sequence>MAEINFAADFPGSSPASNMRMQCKTALSSQAAAVVISTLTCIGATSRGALRSSTTKFSQPGQPRLHVSQAYRTKMTLRAAKMTSHPLTPRGRTQNPGDLHRTNVISTLQASAASYSAQTSSSRPLEASSSCRTHKPLQGVATMQSYRAKTYSPTQIFNQSPIPFSQRFRAPRAYTQTFPRHVLKRAWTCVCCEQYALACIGLASC</sequence>
<comment type="caution">
    <text evidence="1">The sequence shown here is derived from an EMBL/GenBank/DDBJ whole genome shotgun (WGS) entry which is preliminary data.</text>
</comment>
<accession>A0A9P4UUK0</accession>
<proteinExistence type="predicted"/>